<dbReference type="Proteomes" id="UP000719267">
    <property type="component" value="Unassembled WGS sequence"/>
</dbReference>
<reference evidence="2 3" key="1">
    <citation type="submission" date="2021-07" db="EMBL/GenBank/DDBJ databases">
        <title>Mesonia aestuariivivens sp. nov., isolated from a tidal flat.</title>
        <authorList>
            <person name="Kim Y.-O."/>
            <person name="Yoon J.-H."/>
        </authorList>
    </citation>
    <scope>NUCLEOTIDE SEQUENCE [LARGE SCALE GENOMIC DNA]</scope>
    <source>
        <strain evidence="2 3">JHPTF-M18</strain>
    </source>
</reference>
<protein>
    <recommendedName>
        <fullName evidence="4">Outer membrane protein beta-barrel domain-containing protein</fullName>
    </recommendedName>
</protein>
<feature type="signal peptide" evidence="1">
    <location>
        <begin position="1"/>
        <end position="19"/>
    </location>
</feature>
<keyword evidence="3" id="KW-1185">Reference proteome</keyword>
<feature type="chain" id="PRO_5045364705" description="Outer membrane protein beta-barrel domain-containing protein" evidence="1">
    <location>
        <begin position="20"/>
        <end position="170"/>
    </location>
</feature>
<accession>A0ABS6W4Y7</accession>
<dbReference type="EMBL" id="JAHWDF010000014">
    <property type="protein sequence ID" value="MBW2962582.1"/>
    <property type="molecule type" value="Genomic_DNA"/>
</dbReference>
<evidence type="ECO:0000256" key="1">
    <source>
        <dbReference type="SAM" id="SignalP"/>
    </source>
</evidence>
<evidence type="ECO:0008006" key="4">
    <source>
        <dbReference type="Google" id="ProtNLM"/>
    </source>
</evidence>
<proteinExistence type="predicted"/>
<organism evidence="2 3">
    <name type="scientific">Mesonia aestuariivivens</name>
    <dbReference type="NCBI Taxonomy" id="2796128"/>
    <lineage>
        <taxon>Bacteria</taxon>
        <taxon>Pseudomonadati</taxon>
        <taxon>Bacteroidota</taxon>
        <taxon>Flavobacteriia</taxon>
        <taxon>Flavobacteriales</taxon>
        <taxon>Flavobacteriaceae</taxon>
        <taxon>Mesonia</taxon>
    </lineage>
</organism>
<keyword evidence="1" id="KW-0732">Signal</keyword>
<dbReference type="RefSeq" id="WP_219040864.1">
    <property type="nucleotide sequence ID" value="NZ_JAHWDF010000014.1"/>
</dbReference>
<comment type="caution">
    <text evidence="2">The sequence shown here is derived from an EMBL/GenBank/DDBJ whole genome shotgun (WGS) entry which is preliminary data.</text>
</comment>
<name>A0ABS6W4Y7_9FLAO</name>
<evidence type="ECO:0000313" key="3">
    <source>
        <dbReference type="Proteomes" id="UP000719267"/>
    </source>
</evidence>
<gene>
    <name evidence="2" type="ORF">KW502_12340</name>
</gene>
<sequence length="170" mass="19361">MRSIVIFFLTLFGGFSASAQHALDFGLGASVNVGLQNEWAVQLKSQYHFNEKWSLFADYNLFFRRDVNTQNTEKYHEIALGGSYHVIHYQSIKIYTGLAYVFNDFPIQENNPDTSSLYKNSGTVNHLAKIQLLGTLPLGEKVLLFSEINLKSAGRRYDTFSFGLIYRLNS</sequence>
<evidence type="ECO:0000313" key="2">
    <source>
        <dbReference type="EMBL" id="MBW2962582.1"/>
    </source>
</evidence>